<evidence type="ECO:0008006" key="10">
    <source>
        <dbReference type="Google" id="ProtNLM"/>
    </source>
</evidence>
<gene>
    <name evidence="8" type="ORF">BE17_12340</name>
</gene>
<dbReference type="PANTHER" id="PTHR34583:SF2">
    <property type="entry name" value="ANTIPORTER SUBUNIT MNHC2-RELATED"/>
    <property type="match status" value="1"/>
</dbReference>
<feature type="transmembrane region" description="Helical" evidence="7">
    <location>
        <begin position="74"/>
        <end position="96"/>
    </location>
</feature>
<comment type="similarity">
    <text evidence="2">Belongs to the CPA3 antiporters (TC 2.A.63) subunit C family.</text>
</comment>
<accession>A0A150SKC8</accession>
<evidence type="ECO:0000256" key="5">
    <source>
        <dbReference type="ARBA" id="ARBA00022989"/>
    </source>
</evidence>
<dbReference type="Gene3D" id="1.10.287.3510">
    <property type="match status" value="1"/>
</dbReference>
<keyword evidence="4 7" id="KW-0812">Transmembrane</keyword>
<evidence type="ECO:0000256" key="4">
    <source>
        <dbReference type="ARBA" id="ARBA00022692"/>
    </source>
</evidence>
<evidence type="ECO:0000256" key="2">
    <source>
        <dbReference type="ARBA" id="ARBA00010388"/>
    </source>
</evidence>
<protein>
    <recommendedName>
        <fullName evidence="10">Cation:proton antiporter</fullName>
    </recommendedName>
</protein>
<evidence type="ECO:0000256" key="1">
    <source>
        <dbReference type="ARBA" id="ARBA00004651"/>
    </source>
</evidence>
<keyword evidence="3" id="KW-1003">Cell membrane</keyword>
<evidence type="ECO:0000256" key="3">
    <source>
        <dbReference type="ARBA" id="ARBA00022475"/>
    </source>
</evidence>
<feature type="transmembrane region" description="Helical" evidence="7">
    <location>
        <begin position="6"/>
        <end position="21"/>
    </location>
</feature>
<keyword evidence="6 7" id="KW-0472">Membrane</keyword>
<sequence>MIGAAAIAAGVLLAAGLYLMLSRDVQLVAIGFFLVSNGVNLIVLTASGMPAGAAPPLIPEDDPAAALARPVADPLAQAFILTAIVIGFGMAAFLLAMAADVHRRNGSDEPPGSNDT</sequence>
<organism evidence="8 9">
    <name type="scientific">Sorangium cellulosum</name>
    <name type="common">Polyangium cellulosum</name>
    <dbReference type="NCBI Taxonomy" id="56"/>
    <lineage>
        <taxon>Bacteria</taxon>
        <taxon>Pseudomonadati</taxon>
        <taxon>Myxococcota</taxon>
        <taxon>Polyangia</taxon>
        <taxon>Polyangiales</taxon>
        <taxon>Polyangiaceae</taxon>
        <taxon>Sorangium</taxon>
    </lineage>
</organism>
<reference evidence="8 9" key="1">
    <citation type="submission" date="2014-02" db="EMBL/GenBank/DDBJ databases">
        <title>The small core and large imbalanced accessory genome model reveals a collaborative survival strategy of Sorangium cellulosum strains in nature.</title>
        <authorList>
            <person name="Han K."/>
            <person name="Peng R."/>
            <person name="Blom J."/>
            <person name="Li Y.-Z."/>
        </authorList>
    </citation>
    <scope>NUCLEOTIDE SEQUENCE [LARGE SCALE GENOMIC DNA]</scope>
    <source>
        <strain evidence="8 9">So0011-07</strain>
    </source>
</reference>
<dbReference type="InterPro" id="IPR050601">
    <property type="entry name" value="CPA3_antiporter_subunitC"/>
</dbReference>
<evidence type="ECO:0000313" key="9">
    <source>
        <dbReference type="Proteomes" id="UP000075635"/>
    </source>
</evidence>
<evidence type="ECO:0000256" key="6">
    <source>
        <dbReference type="ARBA" id="ARBA00023136"/>
    </source>
</evidence>
<comment type="caution">
    <text evidence="8">The sequence shown here is derived from an EMBL/GenBank/DDBJ whole genome shotgun (WGS) entry which is preliminary data.</text>
</comment>
<comment type="subcellular location">
    <subcellularLocation>
        <location evidence="1">Cell membrane</location>
        <topology evidence="1">Multi-pass membrane protein</topology>
    </subcellularLocation>
</comment>
<dbReference type="PANTHER" id="PTHR34583">
    <property type="entry name" value="ANTIPORTER SUBUNIT MNHC2-RELATED"/>
    <property type="match status" value="1"/>
</dbReference>
<name>A0A150SKC8_SORCE</name>
<dbReference type="Proteomes" id="UP000075635">
    <property type="component" value="Unassembled WGS sequence"/>
</dbReference>
<feature type="transmembrane region" description="Helical" evidence="7">
    <location>
        <begin position="28"/>
        <end position="54"/>
    </location>
</feature>
<proteinExistence type="inferred from homology"/>
<keyword evidence="5 7" id="KW-1133">Transmembrane helix</keyword>
<evidence type="ECO:0000256" key="7">
    <source>
        <dbReference type="SAM" id="Phobius"/>
    </source>
</evidence>
<evidence type="ECO:0000313" key="8">
    <source>
        <dbReference type="EMBL" id="KYF92923.1"/>
    </source>
</evidence>
<dbReference type="Pfam" id="PF00420">
    <property type="entry name" value="Oxidored_q2"/>
    <property type="match status" value="1"/>
</dbReference>
<dbReference type="AlphaFoldDB" id="A0A150SKC8"/>
<dbReference type="InterPro" id="IPR039428">
    <property type="entry name" value="NUOK/Mnh_C1-like"/>
</dbReference>
<dbReference type="GO" id="GO:0005886">
    <property type="term" value="C:plasma membrane"/>
    <property type="evidence" value="ECO:0007669"/>
    <property type="project" value="UniProtKB-SubCell"/>
</dbReference>
<dbReference type="EMBL" id="JEMB01000864">
    <property type="protein sequence ID" value="KYF92923.1"/>
    <property type="molecule type" value="Genomic_DNA"/>
</dbReference>